<comment type="similarity">
    <text evidence="8">Belongs to the ATPase delta chain family.</text>
</comment>
<keyword evidence="5 8" id="KW-0472">Membrane</keyword>
<evidence type="ECO:0000256" key="8">
    <source>
        <dbReference type="HAMAP-Rule" id="MF_01416"/>
    </source>
</evidence>
<dbReference type="AlphaFoldDB" id="A0A4R3KCZ3"/>
<evidence type="ECO:0000256" key="2">
    <source>
        <dbReference type="ARBA" id="ARBA00022448"/>
    </source>
</evidence>
<dbReference type="InterPro" id="IPR026015">
    <property type="entry name" value="ATP_synth_OSCP/delta_N_sf"/>
</dbReference>
<organism evidence="9 10">
    <name type="scientific">Pectinatus cerevisiiphilus</name>
    <dbReference type="NCBI Taxonomy" id="86956"/>
    <lineage>
        <taxon>Bacteria</taxon>
        <taxon>Bacillati</taxon>
        <taxon>Bacillota</taxon>
        <taxon>Negativicutes</taxon>
        <taxon>Selenomonadales</taxon>
        <taxon>Selenomonadaceae</taxon>
        <taxon>Pectinatus</taxon>
    </lineage>
</organism>
<keyword evidence="7 8" id="KW-0066">ATP synthesis</keyword>
<gene>
    <name evidence="8" type="primary">atpH</name>
    <name evidence="9" type="ORF">EDC37_104123</name>
</gene>
<comment type="subcellular location">
    <subcellularLocation>
        <location evidence="8">Cell membrane</location>
        <topology evidence="8">Peripheral membrane protein</topology>
    </subcellularLocation>
    <subcellularLocation>
        <location evidence="1">Membrane</location>
    </subcellularLocation>
</comment>
<dbReference type="Pfam" id="PF00213">
    <property type="entry name" value="OSCP"/>
    <property type="match status" value="1"/>
</dbReference>
<sequence>MLNIQLAKKYAAAMFELSQEENRLPQHGAQLTQISNLFEDSRELKAFMDNPQIDLQVKKNLMSKILADDFDAPVCNFILLLIDKHRISLLSEIIADFHALSNKALGIQIVYVKTAFALTDTQRTSLLQKLESITEKTIQLKANIDPSIIGGVIIKSGDRLIDGSVIGQLKSIKKQLVANC</sequence>
<proteinExistence type="inferred from homology"/>
<dbReference type="PRINTS" id="PR00125">
    <property type="entry name" value="ATPASEDELTA"/>
</dbReference>
<evidence type="ECO:0000256" key="4">
    <source>
        <dbReference type="ARBA" id="ARBA00023065"/>
    </source>
</evidence>
<dbReference type="GO" id="GO:0045259">
    <property type="term" value="C:proton-transporting ATP synthase complex"/>
    <property type="evidence" value="ECO:0007669"/>
    <property type="project" value="UniProtKB-KW"/>
</dbReference>
<dbReference type="InterPro" id="IPR000711">
    <property type="entry name" value="ATPase_OSCP/dsu"/>
</dbReference>
<dbReference type="NCBIfam" id="NF004402">
    <property type="entry name" value="PRK05758.2-2"/>
    <property type="match status" value="1"/>
</dbReference>
<dbReference type="RefSeq" id="WP_132548057.1">
    <property type="nucleotide sequence ID" value="NZ_SMAA01000004.1"/>
</dbReference>
<dbReference type="HAMAP" id="MF_01416">
    <property type="entry name" value="ATP_synth_delta_bact"/>
    <property type="match status" value="1"/>
</dbReference>
<reference evidence="9 10" key="1">
    <citation type="submission" date="2019-03" db="EMBL/GenBank/DDBJ databases">
        <title>Genomic Encyclopedia of Type Strains, Phase IV (KMG-IV): sequencing the most valuable type-strain genomes for metagenomic binning, comparative biology and taxonomic classification.</title>
        <authorList>
            <person name="Goeker M."/>
        </authorList>
    </citation>
    <scope>NUCLEOTIDE SEQUENCE [LARGE SCALE GENOMIC DNA]</scope>
    <source>
        <strain evidence="9 10">DSM 20467</strain>
    </source>
</reference>
<dbReference type="PROSITE" id="PS00389">
    <property type="entry name" value="ATPASE_DELTA"/>
    <property type="match status" value="1"/>
</dbReference>
<comment type="function">
    <text evidence="8">This protein is part of the stalk that links CF(0) to CF(1). It either transmits conformational changes from CF(0) to CF(1) or is implicated in proton conduction.</text>
</comment>
<dbReference type="SUPFAM" id="SSF47928">
    <property type="entry name" value="N-terminal domain of the delta subunit of the F1F0-ATP synthase"/>
    <property type="match status" value="1"/>
</dbReference>
<evidence type="ECO:0000256" key="5">
    <source>
        <dbReference type="ARBA" id="ARBA00023136"/>
    </source>
</evidence>
<evidence type="ECO:0000256" key="1">
    <source>
        <dbReference type="ARBA" id="ARBA00004370"/>
    </source>
</evidence>
<name>A0A4R3KCZ3_9FIRM</name>
<evidence type="ECO:0000256" key="3">
    <source>
        <dbReference type="ARBA" id="ARBA00022781"/>
    </source>
</evidence>
<dbReference type="GO" id="GO:0005886">
    <property type="term" value="C:plasma membrane"/>
    <property type="evidence" value="ECO:0007669"/>
    <property type="project" value="UniProtKB-SubCell"/>
</dbReference>
<accession>A0A4R3KCZ3</accession>
<dbReference type="GO" id="GO:0046933">
    <property type="term" value="F:proton-transporting ATP synthase activity, rotational mechanism"/>
    <property type="evidence" value="ECO:0007669"/>
    <property type="project" value="UniProtKB-UniRule"/>
</dbReference>
<dbReference type="NCBIfam" id="TIGR01145">
    <property type="entry name" value="ATP_synt_delta"/>
    <property type="match status" value="1"/>
</dbReference>
<protein>
    <recommendedName>
        <fullName evidence="8">ATP synthase subunit delta</fullName>
    </recommendedName>
    <alternativeName>
        <fullName evidence="8">ATP synthase F(1) sector subunit delta</fullName>
    </alternativeName>
    <alternativeName>
        <fullName evidence="8">F-type ATPase subunit delta</fullName>
        <shortName evidence="8">F-ATPase subunit delta</shortName>
    </alternativeName>
</protein>
<evidence type="ECO:0000313" key="10">
    <source>
        <dbReference type="Proteomes" id="UP000295188"/>
    </source>
</evidence>
<keyword evidence="4 8" id="KW-0406">Ion transport</keyword>
<keyword evidence="10" id="KW-1185">Reference proteome</keyword>
<dbReference type="Gene3D" id="1.10.520.20">
    <property type="entry name" value="N-terminal domain of the delta subunit of the F1F0-ATP synthase"/>
    <property type="match status" value="1"/>
</dbReference>
<evidence type="ECO:0000313" key="9">
    <source>
        <dbReference type="EMBL" id="TCS80521.1"/>
    </source>
</evidence>
<evidence type="ECO:0000256" key="7">
    <source>
        <dbReference type="ARBA" id="ARBA00023310"/>
    </source>
</evidence>
<evidence type="ECO:0000256" key="6">
    <source>
        <dbReference type="ARBA" id="ARBA00023196"/>
    </source>
</evidence>
<keyword evidence="8" id="KW-1003">Cell membrane</keyword>
<dbReference type="EMBL" id="SMAA01000004">
    <property type="protein sequence ID" value="TCS80521.1"/>
    <property type="molecule type" value="Genomic_DNA"/>
</dbReference>
<keyword evidence="3 8" id="KW-0375">Hydrogen ion transport</keyword>
<keyword evidence="2 8" id="KW-0813">Transport</keyword>
<dbReference type="PANTHER" id="PTHR11910">
    <property type="entry name" value="ATP SYNTHASE DELTA CHAIN"/>
    <property type="match status" value="1"/>
</dbReference>
<keyword evidence="6 8" id="KW-0139">CF(1)</keyword>
<comment type="caution">
    <text evidence="9">The sequence shown here is derived from an EMBL/GenBank/DDBJ whole genome shotgun (WGS) entry which is preliminary data.</text>
</comment>
<dbReference type="Proteomes" id="UP000295188">
    <property type="component" value="Unassembled WGS sequence"/>
</dbReference>
<dbReference type="InterPro" id="IPR020781">
    <property type="entry name" value="ATPase_OSCP/d_CS"/>
</dbReference>
<dbReference type="OrthoDB" id="9802471at2"/>
<comment type="function">
    <text evidence="8">F(1)F(0) ATP synthase produces ATP from ADP in the presence of a proton or sodium gradient. F-type ATPases consist of two structural domains, F(1) containing the extramembraneous catalytic core and F(0) containing the membrane proton channel, linked together by a central stalk and a peripheral stalk. During catalysis, ATP synthesis in the catalytic domain of F(1) is coupled via a rotary mechanism of the central stalk subunits to proton translocation.</text>
</comment>